<name>A0A809RJV2_9PROT</name>
<evidence type="ECO:0000313" key="3">
    <source>
        <dbReference type="Proteomes" id="UP000463939"/>
    </source>
</evidence>
<protein>
    <recommendedName>
        <fullName evidence="4">Polymer-forming cytoskeletal protein</fullName>
    </recommendedName>
</protein>
<dbReference type="PANTHER" id="PTHR35024:SF4">
    <property type="entry name" value="POLYMER-FORMING CYTOSKELETAL PROTEIN"/>
    <property type="match status" value="1"/>
</dbReference>
<dbReference type="PANTHER" id="PTHR35024">
    <property type="entry name" value="HYPOTHETICAL CYTOSOLIC PROTEIN"/>
    <property type="match status" value="1"/>
</dbReference>
<sequence length="181" mass="19737">MLRKFLQARKADANAVADEPKINLKSPSAPPVIVPSTMKPPKDEGNKLVVGPHIELKGSEITDCEILIVEGRVESSMKSRHIRIAEGGVFEGTAEVDVAEIRGTFEGELIVHKRLVIYASAKIHGHIRYTAMTVEDGAEVTGTIDMLIQDVQVHDAGNTTDASDLPGFRLVQSSLAHRHQR</sequence>
<dbReference type="AlphaFoldDB" id="A0A809RJV2"/>
<evidence type="ECO:0008006" key="4">
    <source>
        <dbReference type="Google" id="ProtNLM"/>
    </source>
</evidence>
<evidence type="ECO:0000256" key="1">
    <source>
        <dbReference type="ARBA" id="ARBA00044755"/>
    </source>
</evidence>
<comment type="similarity">
    <text evidence="1">Belongs to the bactofilin family.</text>
</comment>
<dbReference type="KEGG" id="sniv:SFSGTM_29170"/>
<dbReference type="Pfam" id="PF04519">
    <property type="entry name" value="Bactofilin"/>
    <property type="match status" value="1"/>
</dbReference>
<dbReference type="RefSeq" id="WP_162085880.1">
    <property type="nucleotide sequence ID" value="NZ_AP021881.1"/>
</dbReference>
<dbReference type="InterPro" id="IPR007607">
    <property type="entry name" value="BacA/B"/>
</dbReference>
<proteinExistence type="inferred from homology"/>
<organism evidence="2 3">
    <name type="scientific">Sulfuriferula nivalis</name>
    <dbReference type="NCBI Taxonomy" id="2675298"/>
    <lineage>
        <taxon>Bacteria</taxon>
        <taxon>Pseudomonadati</taxon>
        <taxon>Pseudomonadota</taxon>
        <taxon>Betaproteobacteria</taxon>
        <taxon>Nitrosomonadales</taxon>
        <taxon>Sulfuricellaceae</taxon>
        <taxon>Sulfuriferula</taxon>
    </lineage>
</organism>
<evidence type="ECO:0000313" key="2">
    <source>
        <dbReference type="EMBL" id="BBP02209.1"/>
    </source>
</evidence>
<keyword evidence="3" id="KW-1185">Reference proteome</keyword>
<dbReference type="Proteomes" id="UP000463939">
    <property type="component" value="Chromosome"/>
</dbReference>
<gene>
    <name evidence="2" type="ORF">SFSGTM_29170</name>
</gene>
<reference evidence="3" key="1">
    <citation type="submission" date="2019-11" db="EMBL/GenBank/DDBJ databases">
        <title>Isolation and characterization of a novel species in the genus Sulfuriferula.</title>
        <authorList>
            <person name="Mochizuki J."/>
            <person name="Kojima H."/>
            <person name="Fukui M."/>
        </authorList>
    </citation>
    <scope>NUCLEOTIDE SEQUENCE [LARGE SCALE GENOMIC DNA]</scope>
    <source>
        <strain evidence="3">SGTM</strain>
    </source>
</reference>
<accession>A0A809RJV2</accession>
<dbReference type="EMBL" id="AP021881">
    <property type="protein sequence ID" value="BBP02209.1"/>
    <property type="molecule type" value="Genomic_DNA"/>
</dbReference>